<organism evidence="2 3">
    <name type="scientific">Dichanthelium oligosanthes</name>
    <dbReference type="NCBI Taxonomy" id="888268"/>
    <lineage>
        <taxon>Eukaryota</taxon>
        <taxon>Viridiplantae</taxon>
        <taxon>Streptophyta</taxon>
        <taxon>Embryophyta</taxon>
        <taxon>Tracheophyta</taxon>
        <taxon>Spermatophyta</taxon>
        <taxon>Magnoliopsida</taxon>
        <taxon>Liliopsida</taxon>
        <taxon>Poales</taxon>
        <taxon>Poaceae</taxon>
        <taxon>PACMAD clade</taxon>
        <taxon>Panicoideae</taxon>
        <taxon>Panicodae</taxon>
        <taxon>Paniceae</taxon>
        <taxon>Dichantheliinae</taxon>
        <taxon>Dichanthelium</taxon>
    </lineage>
</organism>
<dbReference type="AlphaFoldDB" id="A0A1E5WEB7"/>
<evidence type="ECO:0000256" key="1">
    <source>
        <dbReference type="SAM" id="Phobius"/>
    </source>
</evidence>
<evidence type="ECO:0008006" key="4">
    <source>
        <dbReference type="Google" id="ProtNLM"/>
    </source>
</evidence>
<sequence length="136" mass="16089">LVQRNWPGEIECKLRGLVETIDHIIFRCTIASFVWCVCRDALGWQHVPVGVENFESFVWCADKHSRDLLIFLFGCIAWSLWLEMTLFGVYRMMSFMQRWVILCRTEDRQRVEEVLIRLKLRLSALPHQFEGDVRAG</sequence>
<dbReference type="EMBL" id="LWDX02011181">
    <property type="protein sequence ID" value="OEL35741.1"/>
    <property type="molecule type" value="Genomic_DNA"/>
</dbReference>
<dbReference type="OrthoDB" id="689430at2759"/>
<dbReference type="STRING" id="888268.A0A1E5WEB7"/>
<feature type="non-terminal residue" evidence="2">
    <location>
        <position position="1"/>
    </location>
</feature>
<keyword evidence="1" id="KW-0472">Membrane</keyword>
<feature type="transmembrane region" description="Helical" evidence="1">
    <location>
        <begin position="68"/>
        <end position="90"/>
    </location>
</feature>
<gene>
    <name evidence="2" type="ORF">BAE44_0003241</name>
</gene>
<keyword evidence="1" id="KW-0812">Transmembrane</keyword>
<evidence type="ECO:0000313" key="2">
    <source>
        <dbReference type="EMBL" id="OEL35741.1"/>
    </source>
</evidence>
<dbReference type="Proteomes" id="UP000095767">
    <property type="component" value="Unassembled WGS sequence"/>
</dbReference>
<comment type="caution">
    <text evidence="2">The sequence shown here is derived from an EMBL/GenBank/DDBJ whole genome shotgun (WGS) entry which is preliminary data.</text>
</comment>
<reference evidence="2 3" key="1">
    <citation type="submission" date="2016-09" db="EMBL/GenBank/DDBJ databases">
        <title>The draft genome of Dichanthelium oligosanthes: A C3 panicoid grass species.</title>
        <authorList>
            <person name="Studer A.J."/>
            <person name="Schnable J.C."/>
            <person name="Brutnell T.P."/>
        </authorList>
    </citation>
    <scope>NUCLEOTIDE SEQUENCE [LARGE SCALE GENOMIC DNA]</scope>
    <source>
        <strain evidence="3">cv. Kellogg 1175</strain>
        <tissue evidence="2">Leaf</tissue>
    </source>
</reference>
<evidence type="ECO:0000313" key="3">
    <source>
        <dbReference type="Proteomes" id="UP000095767"/>
    </source>
</evidence>
<accession>A0A1E5WEB7</accession>
<protein>
    <recommendedName>
        <fullName evidence="4">Reverse transcriptase zinc-binding domain-containing protein</fullName>
    </recommendedName>
</protein>
<proteinExistence type="predicted"/>
<keyword evidence="3" id="KW-1185">Reference proteome</keyword>
<keyword evidence="1" id="KW-1133">Transmembrane helix</keyword>
<name>A0A1E5WEB7_9POAL</name>